<dbReference type="Gene3D" id="3.40.50.300">
    <property type="entry name" value="P-loop containing nucleotide triphosphate hydrolases"/>
    <property type="match status" value="1"/>
</dbReference>
<evidence type="ECO:0000313" key="1">
    <source>
        <dbReference type="EMBL" id="KAH0942517.1"/>
    </source>
</evidence>
<protein>
    <submittedName>
        <fullName evidence="1">Uncharacterized protein</fullName>
    </submittedName>
</protein>
<organism evidence="1 2">
    <name type="scientific">Brassica napus</name>
    <name type="common">Rape</name>
    <dbReference type="NCBI Taxonomy" id="3708"/>
    <lineage>
        <taxon>Eukaryota</taxon>
        <taxon>Viridiplantae</taxon>
        <taxon>Streptophyta</taxon>
        <taxon>Embryophyta</taxon>
        <taxon>Tracheophyta</taxon>
        <taxon>Spermatophyta</taxon>
        <taxon>Magnoliopsida</taxon>
        <taxon>eudicotyledons</taxon>
        <taxon>Gunneridae</taxon>
        <taxon>Pentapetalae</taxon>
        <taxon>rosids</taxon>
        <taxon>malvids</taxon>
        <taxon>Brassicales</taxon>
        <taxon>Brassicaceae</taxon>
        <taxon>Brassiceae</taxon>
        <taxon>Brassica</taxon>
    </lineage>
</organism>
<accession>A0ABQ8EMI6</accession>
<dbReference type="Proteomes" id="UP000824890">
    <property type="component" value="Unassembled WGS sequence"/>
</dbReference>
<evidence type="ECO:0000313" key="2">
    <source>
        <dbReference type="Proteomes" id="UP000824890"/>
    </source>
</evidence>
<proteinExistence type="predicted"/>
<reference evidence="1 2" key="1">
    <citation type="submission" date="2021-05" db="EMBL/GenBank/DDBJ databases">
        <title>Genome Assembly of Synthetic Allotetraploid Brassica napus Reveals Homoeologous Exchanges between Subgenomes.</title>
        <authorList>
            <person name="Davis J.T."/>
        </authorList>
    </citation>
    <scope>NUCLEOTIDE SEQUENCE [LARGE SCALE GENOMIC DNA]</scope>
    <source>
        <strain evidence="2">cv. Da-Ae</strain>
        <tissue evidence="1">Seedling</tissue>
    </source>
</reference>
<gene>
    <name evidence="1" type="ORF">HID58_002154</name>
</gene>
<dbReference type="PANTHER" id="PTHR45732:SF17">
    <property type="entry name" value="ADP-RIBOSYLATION FACTOR-LIKE PROTEIN 8A-RELATED"/>
    <property type="match status" value="1"/>
</dbReference>
<comment type="caution">
    <text evidence="1">The sequence shown here is derived from an EMBL/GenBank/DDBJ whole genome shotgun (WGS) entry which is preliminary data.</text>
</comment>
<feature type="non-terminal residue" evidence="1">
    <location>
        <position position="108"/>
    </location>
</feature>
<sequence length="108" mass="12624">MREVIKGNVTFKIWDASGQSRFRSSWERFVHVGPFVLLQLMLQILTICLSRKMNSITCARLRLTIALFLQLYTLQKQHKSHQIMGLQLFTDREVCCFMISCKNNANID</sequence>
<dbReference type="PANTHER" id="PTHR45732">
    <property type="entry name" value="ADP-RIBOSYLATION FACTOR-LIKE PROTEIN 8"/>
    <property type="match status" value="1"/>
</dbReference>
<dbReference type="EMBL" id="JAGKQM010000001">
    <property type="protein sequence ID" value="KAH0942517.1"/>
    <property type="molecule type" value="Genomic_DNA"/>
</dbReference>
<dbReference type="InterPro" id="IPR027417">
    <property type="entry name" value="P-loop_NTPase"/>
</dbReference>
<dbReference type="SUPFAM" id="SSF52540">
    <property type="entry name" value="P-loop containing nucleoside triphosphate hydrolases"/>
    <property type="match status" value="1"/>
</dbReference>
<name>A0ABQ8EMI6_BRANA</name>
<keyword evidence="2" id="KW-1185">Reference proteome</keyword>